<evidence type="ECO:0000313" key="8">
    <source>
        <dbReference type="Proteomes" id="UP000179769"/>
    </source>
</evidence>
<dbReference type="InterPro" id="IPR036271">
    <property type="entry name" value="Tet_transcr_reg_TetR-rel_C_sf"/>
</dbReference>
<comment type="caution">
    <text evidence="7">The sequence shown here is derived from an EMBL/GenBank/DDBJ whole genome shotgun (WGS) entry which is preliminary data.</text>
</comment>
<dbReference type="OrthoDB" id="7186128at2"/>
<dbReference type="Pfam" id="PF00440">
    <property type="entry name" value="TetR_N"/>
    <property type="match status" value="1"/>
</dbReference>
<dbReference type="AlphaFoldDB" id="A0A1S1QEX9"/>
<reference evidence="8" key="1">
    <citation type="submission" date="2016-07" db="EMBL/GenBank/DDBJ databases">
        <title>Frankia sp. NRRL B-16219 Genome sequencing.</title>
        <authorList>
            <person name="Ghodhbane-Gtari F."/>
            <person name="Swanson E."/>
            <person name="Gueddou A."/>
            <person name="Louati M."/>
            <person name="Nouioui I."/>
            <person name="Hezbri K."/>
            <person name="Abebe-Akele F."/>
            <person name="Simpson S."/>
            <person name="Morris K."/>
            <person name="Thomas K."/>
            <person name="Gtari M."/>
            <person name="Tisa L.S."/>
        </authorList>
    </citation>
    <scope>NUCLEOTIDE SEQUENCE [LARGE SCALE GENOMIC DNA]</scope>
    <source>
        <strain evidence="8">NRRL B-16219</strain>
    </source>
</reference>
<dbReference type="InterPro" id="IPR039538">
    <property type="entry name" value="BetI_C"/>
</dbReference>
<protein>
    <submittedName>
        <fullName evidence="7">TetR family transcriptional regulator</fullName>
    </submittedName>
</protein>
<dbReference type="InterPro" id="IPR009057">
    <property type="entry name" value="Homeodomain-like_sf"/>
</dbReference>
<evidence type="ECO:0000256" key="3">
    <source>
        <dbReference type="ARBA" id="ARBA00023125"/>
    </source>
</evidence>
<accession>A0A1S1QEX9</accession>
<dbReference type="SUPFAM" id="SSF48498">
    <property type="entry name" value="Tetracyclin repressor-like, C-terminal domain"/>
    <property type="match status" value="1"/>
</dbReference>
<evidence type="ECO:0000256" key="2">
    <source>
        <dbReference type="ARBA" id="ARBA00023015"/>
    </source>
</evidence>
<proteinExistence type="predicted"/>
<evidence type="ECO:0000256" key="1">
    <source>
        <dbReference type="ARBA" id="ARBA00022491"/>
    </source>
</evidence>
<evidence type="ECO:0000256" key="4">
    <source>
        <dbReference type="ARBA" id="ARBA00023163"/>
    </source>
</evidence>
<dbReference type="PROSITE" id="PS50977">
    <property type="entry name" value="HTH_TETR_2"/>
    <property type="match status" value="1"/>
</dbReference>
<keyword evidence="8" id="KW-1185">Reference proteome</keyword>
<dbReference type="InterPro" id="IPR001647">
    <property type="entry name" value="HTH_TetR"/>
</dbReference>
<keyword evidence="1" id="KW-0678">Repressor</keyword>
<name>A0A1S1QEX9_9ACTN</name>
<dbReference type="GO" id="GO:0003677">
    <property type="term" value="F:DNA binding"/>
    <property type="evidence" value="ECO:0007669"/>
    <property type="project" value="UniProtKB-UniRule"/>
</dbReference>
<dbReference type="PANTHER" id="PTHR47506:SF6">
    <property type="entry name" value="HTH-TYPE TRANSCRIPTIONAL REPRESSOR NEMR"/>
    <property type="match status" value="1"/>
</dbReference>
<evidence type="ECO:0000259" key="6">
    <source>
        <dbReference type="PROSITE" id="PS50977"/>
    </source>
</evidence>
<evidence type="ECO:0000313" key="7">
    <source>
        <dbReference type="EMBL" id="OHV30824.1"/>
    </source>
</evidence>
<dbReference type="Gene3D" id="1.10.357.10">
    <property type="entry name" value="Tetracycline Repressor, domain 2"/>
    <property type="match status" value="1"/>
</dbReference>
<organism evidence="7 8">
    <name type="scientific">Parafrankia soli</name>
    <dbReference type="NCBI Taxonomy" id="2599596"/>
    <lineage>
        <taxon>Bacteria</taxon>
        <taxon>Bacillati</taxon>
        <taxon>Actinomycetota</taxon>
        <taxon>Actinomycetes</taxon>
        <taxon>Frankiales</taxon>
        <taxon>Frankiaceae</taxon>
        <taxon>Parafrankia</taxon>
    </lineage>
</organism>
<dbReference type="EMBL" id="MAXA01000172">
    <property type="protein sequence ID" value="OHV30824.1"/>
    <property type="molecule type" value="Genomic_DNA"/>
</dbReference>
<dbReference type="PANTHER" id="PTHR47506">
    <property type="entry name" value="TRANSCRIPTIONAL REGULATORY PROTEIN"/>
    <property type="match status" value="1"/>
</dbReference>
<dbReference type="SUPFAM" id="SSF46689">
    <property type="entry name" value="Homeodomain-like"/>
    <property type="match status" value="1"/>
</dbReference>
<dbReference type="RefSeq" id="WP_071062851.1">
    <property type="nucleotide sequence ID" value="NZ_MAXA01000172.1"/>
</dbReference>
<keyword evidence="4" id="KW-0804">Transcription</keyword>
<dbReference type="Proteomes" id="UP000179769">
    <property type="component" value="Unassembled WGS sequence"/>
</dbReference>
<feature type="domain" description="HTH tetR-type" evidence="6">
    <location>
        <begin position="3"/>
        <end position="63"/>
    </location>
</feature>
<gene>
    <name evidence="7" type="ORF">BBK14_33950</name>
</gene>
<dbReference type="PRINTS" id="PR00455">
    <property type="entry name" value="HTHTETR"/>
</dbReference>
<evidence type="ECO:0000256" key="5">
    <source>
        <dbReference type="PROSITE-ProRule" id="PRU00335"/>
    </source>
</evidence>
<feature type="DNA-binding region" description="H-T-H motif" evidence="5">
    <location>
        <begin position="26"/>
        <end position="45"/>
    </location>
</feature>
<sequence>MARNKREEILDVALEMFAAHGYRGTSLDTIAHRVGLTRQGVLHYFPRKENLLTAILQCREEVNREHLQAGHAHEDLPGQMAAIVAHDHQLSGLTRVYGVLLGESITHGHPAQEYFRKHYATVRERMSASFAERWGDRLPSGLTPQAAATALLALLDGMQQQWLLDHTQTDQPEIIRDVLTVLLGSPPVK</sequence>
<keyword evidence="2" id="KW-0805">Transcription regulation</keyword>
<dbReference type="Pfam" id="PF13977">
    <property type="entry name" value="TetR_C_6"/>
    <property type="match status" value="1"/>
</dbReference>
<keyword evidence="3 5" id="KW-0238">DNA-binding</keyword>